<evidence type="ECO:0000313" key="1">
    <source>
        <dbReference type="EMBL" id="KAH6933976.1"/>
    </source>
</evidence>
<gene>
    <name evidence="1" type="ORF">HPB50_019364</name>
</gene>
<organism evidence="1 2">
    <name type="scientific">Hyalomma asiaticum</name>
    <name type="common">Tick</name>
    <dbReference type="NCBI Taxonomy" id="266040"/>
    <lineage>
        <taxon>Eukaryota</taxon>
        <taxon>Metazoa</taxon>
        <taxon>Ecdysozoa</taxon>
        <taxon>Arthropoda</taxon>
        <taxon>Chelicerata</taxon>
        <taxon>Arachnida</taxon>
        <taxon>Acari</taxon>
        <taxon>Parasitiformes</taxon>
        <taxon>Ixodida</taxon>
        <taxon>Ixodoidea</taxon>
        <taxon>Ixodidae</taxon>
        <taxon>Hyalomminae</taxon>
        <taxon>Hyalomma</taxon>
    </lineage>
</organism>
<name>A0ACB7SG82_HYAAI</name>
<sequence length="430" mass="46033">MGVPKRIVITAVRDRSSEKAAAATTTTIIAPRDWHVKSEMEVAEPVATAAAPVRKRQRLDHLTREEKIMRRKLKNRVAAQSARDRKKARMDELEEQVTRLQADRVALIEENRLLRQRLEECQRENQRLVERLEGNASVQPTSPISTINTITTTTSSQLAPVIKVEWTSAAGPGSAASSCSLDDAIRLLATDDECDDLFALLQECSQNLLGGIPLTEDVASLPVSSAPAASTAAAKAKPRQSTGRERRTSSRVVGASPEELDSIKELIHFDHVYYKQEDGSSGAGTADVIMEDASTTLEAAVTALAAPSPCASVSTSAPVSPASVVEVEDTVVVIDDCPSPLPGSPDSVPFNLNSVSAESSDVQGSGLQAQEALALPQSFKMAASPSAHSTETGYESAMSPLSDCSFREDSLFDDSPPWEDPLSELFPALV</sequence>
<keyword evidence="2" id="KW-1185">Reference proteome</keyword>
<reference evidence="1" key="1">
    <citation type="submission" date="2020-05" db="EMBL/GenBank/DDBJ databases">
        <title>Large-scale comparative analyses of tick genomes elucidate their genetic diversity and vector capacities.</title>
        <authorList>
            <person name="Jia N."/>
            <person name="Wang J."/>
            <person name="Shi W."/>
            <person name="Du L."/>
            <person name="Sun Y."/>
            <person name="Zhan W."/>
            <person name="Jiang J."/>
            <person name="Wang Q."/>
            <person name="Zhang B."/>
            <person name="Ji P."/>
            <person name="Sakyi L.B."/>
            <person name="Cui X."/>
            <person name="Yuan T."/>
            <person name="Jiang B."/>
            <person name="Yang W."/>
            <person name="Lam T.T.-Y."/>
            <person name="Chang Q."/>
            <person name="Ding S."/>
            <person name="Wang X."/>
            <person name="Zhu J."/>
            <person name="Ruan X."/>
            <person name="Zhao L."/>
            <person name="Wei J."/>
            <person name="Que T."/>
            <person name="Du C."/>
            <person name="Cheng J."/>
            <person name="Dai P."/>
            <person name="Han X."/>
            <person name="Huang E."/>
            <person name="Gao Y."/>
            <person name="Liu J."/>
            <person name="Shao H."/>
            <person name="Ye R."/>
            <person name="Li L."/>
            <person name="Wei W."/>
            <person name="Wang X."/>
            <person name="Wang C."/>
            <person name="Yang T."/>
            <person name="Huo Q."/>
            <person name="Li W."/>
            <person name="Guo W."/>
            <person name="Chen H."/>
            <person name="Zhou L."/>
            <person name="Ni X."/>
            <person name="Tian J."/>
            <person name="Zhou Y."/>
            <person name="Sheng Y."/>
            <person name="Liu T."/>
            <person name="Pan Y."/>
            <person name="Xia L."/>
            <person name="Li J."/>
            <person name="Zhao F."/>
            <person name="Cao W."/>
        </authorList>
    </citation>
    <scope>NUCLEOTIDE SEQUENCE</scope>
    <source>
        <strain evidence="1">Hyas-2018</strain>
    </source>
</reference>
<comment type="caution">
    <text evidence="1">The sequence shown here is derived from an EMBL/GenBank/DDBJ whole genome shotgun (WGS) entry which is preliminary data.</text>
</comment>
<protein>
    <submittedName>
        <fullName evidence="1">Uncharacterized protein</fullName>
    </submittedName>
</protein>
<proteinExistence type="predicted"/>
<dbReference type="EMBL" id="CM023484">
    <property type="protein sequence ID" value="KAH6933976.1"/>
    <property type="molecule type" value="Genomic_DNA"/>
</dbReference>
<dbReference type="Proteomes" id="UP000821845">
    <property type="component" value="Chromosome 4"/>
</dbReference>
<accession>A0ACB7SG82</accession>
<evidence type="ECO:0000313" key="2">
    <source>
        <dbReference type="Proteomes" id="UP000821845"/>
    </source>
</evidence>